<dbReference type="GO" id="GO:0005506">
    <property type="term" value="F:iron ion binding"/>
    <property type="evidence" value="ECO:0007669"/>
    <property type="project" value="InterPro"/>
</dbReference>
<evidence type="ECO:0000313" key="3">
    <source>
        <dbReference type="Proteomes" id="UP000054908"/>
    </source>
</evidence>
<dbReference type="SUPFAM" id="SSF82649">
    <property type="entry name" value="SufE/NifU"/>
    <property type="match status" value="1"/>
</dbReference>
<dbReference type="Proteomes" id="UP000054908">
    <property type="component" value="Unassembled WGS sequence"/>
</dbReference>
<dbReference type="EMBL" id="LNYL01000042">
    <property type="protein sequence ID" value="KTD25971.1"/>
    <property type="molecule type" value="Genomic_DNA"/>
</dbReference>
<dbReference type="InterPro" id="IPR002871">
    <property type="entry name" value="NIF_FeS_clus_asmbl_NifU_N"/>
</dbReference>
<evidence type="ECO:0000259" key="1">
    <source>
        <dbReference type="Pfam" id="PF01592"/>
    </source>
</evidence>
<organism evidence="2 3">
    <name type="scientific">Legionella maceachernii</name>
    <dbReference type="NCBI Taxonomy" id="466"/>
    <lineage>
        <taxon>Bacteria</taxon>
        <taxon>Pseudomonadati</taxon>
        <taxon>Pseudomonadota</taxon>
        <taxon>Gammaproteobacteria</taxon>
        <taxon>Legionellales</taxon>
        <taxon>Legionellaceae</taxon>
        <taxon>Legionella</taxon>
    </lineage>
</organism>
<keyword evidence="3" id="KW-1185">Reference proteome</keyword>
<dbReference type="GO" id="GO:0051536">
    <property type="term" value="F:iron-sulfur cluster binding"/>
    <property type="evidence" value="ECO:0007669"/>
    <property type="project" value="InterPro"/>
</dbReference>
<evidence type="ECO:0000313" key="2">
    <source>
        <dbReference type="EMBL" id="KTD25971.1"/>
    </source>
</evidence>
<reference evidence="2 3" key="1">
    <citation type="submission" date="2015-11" db="EMBL/GenBank/DDBJ databases">
        <title>Genomic analysis of 38 Legionella species identifies large and diverse effector repertoires.</title>
        <authorList>
            <person name="Burstein D."/>
            <person name="Amaro F."/>
            <person name="Zusman T."/>
            <person name="Lifshitz Z."/>
            <person name="Cohen O."/>
            <person name="Gilbert J.A."/>
            <person name="Pupko T."/>
            <person name="Shuman H.A."/>
            <person name="Segal G."/>
        </authorList>
    </citation>
    <scope>NUCLEOTIDE SEQUENCE [LARGE SCALE GENOMIC DNA]</scope>
    <source>
        <strain evidence="2 3">PX-1-G2-E2</strain>
    </source>
</reference>
<gene>
    <name evidence="2" type="ORF">Lmac_1742</name>
</gene>
<dbReference type="AlphaFoldDB" id="A0A0W0W147"/>
<accession>A0A0W0W147</accession>
<proteinExistence type="predicted"/>
<dbReference type="STRING" id="466.Lmac_1742"/>
<dbReference type="Pfam" id="PF01592">
    <property type="entry name" value="NifU_N"/>
    <property type="match status" value="1"/>
</dbReference>
<dbReference type="PATRIC" id="fig|466.6.peg.1832"/>
<name>A0A0W0W147_9GAMM</name>
<protein>
    <submittedName>
        <fullName evidence="2">Putative iron-sulpher cluster proteins NifU</fullName>
    </submittedName>
</protein>
<sequence>MIYNELVESCFFAPEHVGTVDLTQHLSVYHRTGEAGRGDVCDFYLQCNEEGVVLKARFKAYGNPYLVAAAEWLCRQLEGSQIHTHPQWTHGVLVEKLAIPKIRYSVGLQVEDGYQELIQKMKAKLKGKTNE</sequence>
<dbReference type="RefSeq" id="WP_058452491.1">
    <property type="nucleotide sequence ID" value="NZ_CAAAIB010000004.1"/>
</dbReference>
<comment type="caution">
    <text evidence="2">The sequence shown here is derived from an EMBL/GenBank/DDBJ whole genome shotgun (WGS) entry which is preliminary data.</text>
</comment>
<dbReference type="Gene3D" id="3.90.1010.10">
    <property type="match status" value="1"/>
</dbReference>
<dbReference type="GO" id="GO:0016226">
    <property type="term" value="P:iron-sulfur cluster assembly"/>
    <property type="evidence" value="ECO:0007669"/>
    <property type="project" value="InterPro"/>
</dbReference>
<feature type="domain" description="NIF system FeS cluster assembly NifU N-terminal" evidence="1">
    <location>
        <begin position="3"/>
        <end position="112"/>
    </location>
</feature>
<dbReference type="OrthoDB" id="46697at2"/>